<dbReference type="Gene3D" id="3.40.50.1820">
    <property type="entry name" value="alpha/beta hydrolase"/>
    <property type="match status" value="1"/>
</dbReference>
<dbReference type="EMBL" id="NEXE01000356">
    <property type="protein sequence ID" value="PSN82512.1"/>
    <property type="molecule type" value="Genomic_DNA"/>
</dbReference>
<reference evidence="2 3" key="1">
    <citation type="submission" date="2017-04" db="EMBL/GenBank/DDBJ databases">
        <title>Novel microbial lineages endemic to geothermal iron-oxide mats fill important gaps in the evolutionary history of Archaea.</title>
        <authorList>
            <person name="Jay Z.J."/>
            <person name="Beam J.P."/>
            <person name="Dlakic M."/>
            <person name="Rusch D.B."/>
            <person name="Kozubal M.A."/>
            <person name="Inskeep W.P."/>
        </authorList>
    </citation>
    <scope>NUCLEOTIDE SEQUENCE [LARGE SCALE GENOMIC DNA]</scope>
    <source>
        <strain evidence="2">OSP_D</strain>
    </source>
</reference>
<gene>
    <name evidence="2" type="ORF">B9Q03_14130</name>
</gene>
<accession>A0A2R6A7S5</accession>
<dbReference type="GO" id="GO:0016787">
    <property type="term" value="F:hydrolase activity"/>
    <property type="evidence" value="ECO:0007669"/>
    <property type="project" value="InterPro"/>
</dbReference>
<sequence length="66" mass="7052">MTVLEYTAAHAGEPGVVAHRLIVAGDTAGGNLATVAVTLTKHKLKLRRRVLIYPVVSSEVSSYSLY</sequence>
<dbReference type="AlphaFoldDB" id="A0A2R6A7S5"/>
<feature type="domain" description="Alpha/beta hydrolase fold-3" evidence="1">
    <location>
        <begin position="2"/>
        <end position="58"/>
    </location>
</feature>
<proteinExistence type="predicted"/>
<dbReference type="Proteomes" id="UP000240322">
    <property type="component" value="Unassembled WGS sequence"/>
</dbReference>
<dbReference type="Pfam" id="PF07859">
    <property type="entry name" value="Abhydrolase_3"/>
    <property type="match status" value="1"/>
</dbReference>
<name>A0A2R6A7S5_9ARCH</name>
<dbReference type="InterPro" id="IPR013094">
    <property type="entry name" value="AB_hydrolase_3"/>
</dbReference>
<evidence type="ECO:0000313" key="3">
    <source>
        <dbReference type="Proteomes" id="UP000240322"/>
    </source>
</evidence>
<protein>
    <recommendedName>
        <fullName evidence="1">Alpha/beta hydrolase fold-3 domain-containing protein</fullName>
    </recommendedName>
</protein>
<comment type="caution">
    <text evidence="2">The sequence shown here is derived from an EMBL/GenBank/DDBJ whole genome shotgun (WGS) entry which is preliminary data.</text>
</comment>
<dbReference type="InterPro" id="IPR029058">
    <property type="entry name" value="AB_hydrolase_fold"/>
</dbReference>
<organism evidence="2 3">
    <name type="scientific">Candidatus Marsarchaeota G2 archaeon OSP_D</name>
    <dbReference type="NCBI Taxonomy" id="1978157"/>
    <lineage>
        <taxon>Archaea</taxon>
        <taxon>Candidatus Marsarchaeota</taxon>
        <taxon>Candidatus Marsarchaeota group 2</taxon>
    </lineage>
</organism>
<evidence type="ECO:0000259" key="1">
    <source>
        <dbReference type="Pfam" id="PF07859"/>
    </source>
</evidence>
<evidence type="ECO:0000313" key="2">
    <source>
        <dbReference type="EMBL" id="PSN82512.1"/>
    </source>
</evidence>
<dbReference type="SUPFAM" id="SSF53474">
    <property type="entry name" value="alpha/beta-Hydrolases"/>
    <property type="match status" value="1"/>
</dbReference>